<dbReference type="EMBL" id="CP019718">
    <property type="protein sequence ID" value="QHZ54012.1"/>
    <property type="molecule type" value="Genomic_DNA"/>
</dbReference>
<proteinExistence type="predicted"/>
<keyword evidence="1" id="KW-0614">Plasmid</keyword>
<dbReference type="RefSeq" id="WP_172423956.1">
    <property type="nucleotide sequence ID" value="NZ_CP019718.1"/>
</dbReference>
<name>A0A6C0QZ71_9BACL</name>
<organism evidence="1 2">
    <name type="scientific">Paenibacillus larvae subsp. larvae</name>
    <dbReference type="NCBI Taxonomy" id="147375"/>
    <lineage>
        <taxon>Bacteria</taxon>
        <taxon>Bacillati</taxon>
        <taxon>Bacillota</taxon>
        <taxon>Bacilli</taxon>
        <taxon>Bacillales</taxon>
        <taxon>Paenibacillaceae</taxon>
        <taxon>Paenibacillus</taxon>
    </lineage>
</organism>
<evidence type="ECO:0000313" key="1">
    <source>
        <dbReference type="EMBL" id="QHZ54012.1"/>
    </source>
</evidence>
<dbReference type="Proteomes" id="UP000464330">
    <property type="component" value="Plasmid unnamed1"/>
</dbReference>
<sequence>MARYVNGQRGQMYPQTWRKELITFQDFSGGMNSETSNENLLDKELVHLVNVDLDERGSLSKRHGFVQRIFGISGKSQGHFYYHKSDSDYVEEVMAINGKLYRVDHRELVEIKIDGLESFQSEREVEGVEYMGALYIATGSGLVEYIGGEKAKLIEPYVPNTLEFLYLGGNLLVDDPNSVLRQTDGQALKIDYIVPTPRKPVTGETVKFVVYYTASPENRNKEWFRFFWKYKGAPDSTLQVFRDWKTGAGANEVTTWFGLTGDLEIVVQAAYTVSPDVPPNDILEEARIPKFTVTAVKEDDESVKTTIKNCNKIIVHHERLLLYGDTVNKNLVYMSYIQNPAYFPSYTTIQFENLYNEPLLKLIQYRDVLLAFSENTIQCLTGSSAADFKRSMVNTSLGCIAPNTVTIVGNHVAFLSADGVYVLKSLNFSEARMNVEKIDAQIKSLIPRDSSACALYNDGQYHLCYPNLGIRFRYYTIFGTWTMDKSDALRFVKMFVHEEKVNGLNAELGSVLEEVPGIYTDVSQNYEMLIETKMYDFGAPYNTKKLKRLNIMFGTSEQKSEANLKVYADHRIIAGDEKEEVYVNDQHQVDIKVIPSQNMTFNAGTILGEWEMGSSAFGTVPTDIFKLRISGKCYRSKIVITSKDSSPFQVLGLSYIFKLGKVK</sequence>
<reference evidence="1 2" key="1">
    <citation type="journal article" date="2020" name="Int. J. Med. Microbiol.">
        <title>Discovery of Paenibacillus larvae ERIC V: Phenotypic and genomic comparison to genotypes ERIC I-IV reveal different inventories of virulence factors which correlate with epidemiological prevalences of American Foulbrood.</title>
        <authorList>
            <person name="Beims H."/>
            <person name="Bunk B."/>
            <person name="Erler S."/>
            <person name="Mohr K.I."/>
            <person name="Sproer C."/>
            <person name="Pradella S."/>
            <person name="Gunther G."/>
            <person name="Rohde M."/>
            <person name="von der Ohe W."/>
            <person name="Steinert M."/>
        </authorList>
    </citation>
    <scope>NUCLEOTIDE SEQUENCE [LARGE SCALE GENOMIC DNA]</scope>
    <source>
        <strain evidence="1">Eric_V</strain>
        <plasmid evidence="1">unnamed1</plasmid>
    </source>
</reference>
<evidence type="ECO:0000313" key="2">
    <source>
        <dbReference type="Proteomes" id="UP000464330"/>
    </source>
</evidence>
<dbReference type="AlphaFoldDB" id="A0A6C0QZ71"/>
<protein>
    <submittedName>
        <fullName evidence="1">Uncharacterized protein</fullName>
    </submittedName>
</protein>
<gene>
    <name evidence="1" type="ORF">ERICV_05028</name>
</gene>
<accession>A0A6C0QZ71</accession>
<geneLocation type="plasmid" evidence="1 2">
    <name>unnamed1</name>
</geneLocation>